<dbReference type="Gene3D" id="1.10.1740.10">
    <property type="match status" value="1"/>
</dbReference>
<dbReference type="NCBIfam" id="NF005413">
    <property type="entry name" value="PRK06986.1"/>
    <property type="match status" value="1"/>
</dbReference>
<feature type="domain" description="RNA polymerase sigma-70 region 4" evidence="7">
    <location>
        <begin position="181"/>
        <end position="230"/>
    </location>
</feature>
<dbReference type="Gene3D" id="1.20.140.160">
    <property type="match status" value="1"/>
</dbReference>
<dbReference type="SUPFAM" id="SSF88659">
    <property type="entry name" value="Sigma3 and sigma4 domains of RNA polymerase sigma factors"/>
    <property type="match status" value="2"/>
</dbReference>
<evidence type="ECO:0000259" key="5">
    <source>
        <dbReference type="Pfam" id="PF04539"/>
    </source>
</evidence>
<feature type="domain" description="RNA polymerase sigma-70 region 2" evidence="6">
    <location>
        <begin position="17"/>
        <end position="88"/>
    </location>
</feature>
<dbReference type="NCBIfam" id="TIGR02937">
    <property type="entry name" value="sigma70-ECF"/>
    <property type="match status" value="1"/>
</dbReference>
<dbReference type="SUPFAM" id="SSF88946">
    <property type="entry name" value="Sigma2 domain of RNA polymerase sigma factors"/>
    <property type="match status" value="1"/>
</dbReference>
<dbReference type="InterPro" id="IPR007627">
    <property type="entry name" value="RNA_pol_sigma70_r2"/>
</dbReference>
<evidence type="ECO:0000256" key="1">
    <source>
        <dbReference type="ARBA" id="ARBA00023015"/>
    </source>
</evidence>
<dbReference type="InterPro" id="IPR013325">
    <property type="entry name" value="RNA_pol_sigma_r2"/>
</dbReference>
<accession>A0ABW7I575</accession>
<evidence type="ECO:0000256" key="3">
    <source>
        <dbReference type="ARBA" id="ARBA00023125"/>
    </source>
</evidence>
<keyword evidence="3" id="KW-0238">DNA-binding</keyword>
<keyword evidence="2" id="KW-0731">Sigma factor</keyword>
<evidence type="ECO:0000259" key="7">
    <source>
        <dbReference type="Pfam" id="PF04545"/>
    </source>
</evidence>
<name>A0ABW7I575_9RHOB</name>
<evidence type="ECO:0000259" key="6">
    <source>
        <dbReference type="Pfam" id="PF04542"/>
    </source>
</evidence>
<keyword evidence="1" id="KW-0805">Transcription regulation</keyword>
<keyword evidence="9" id="KW-1185">Reference proteome</keyword>
<protein>
    <submittedName>
        <fullName evidence="8">Sigma-70 family RNA polymerase sigma factor</fullName>
    </submittedName>
</protein>
<sequence>MIAPQGYAEQRPDPARLIEEHMPLVRRLAWHFQGRVGRFVEIEDLLQAGYLGLVDASQRYSVQDGVTFGAYAAIRIRGSIIDHLRRNSNLCRSTITMRQTIERTRRKLSQTLGREPETAELADALEMSLEDFQNWEAKFQTNQLKSLDEVYTDHSMLFSDTASTAEDEVEQTQLKALLRLALGEIPERSALVLQLYYVEELNVYEIAAILDVTTGRVSQIKKAAVTQLREIIERRMREPGAA</sequence>
<evidence type="ECO:0000256" key="4">
    <source>
        <dbReference type="ARBA" id="ARBA00023163"/>
    </source>
</evidence>
<reference evidence="8 9" key="1">
    <citation type="submission" date="2024-10" db="EMBL/GenBank/DDBJ databases">
        <authorList>
            <person name="Yang X.-N."/>
        </authorList>
    </citation>
    <scope>NUCLEOTIDE SEQUENCE [LARGE SCALE GENOMIC DNA]</scope>
    <source>
        <strain evidence="8 9">CAU 1059</strain>
    </source>
</reference>
<dbReference type="Proteomes" id="UP001607157">
    <property type="component" value="Unassembled WGS sequence"/>
</dbReference>
<dbReference type="CDD" id="cd06171">
    <property type="entry name" value="Sigma70_r4"/>
    <property type="match status" value="1"/>
</dbReference>
<dbReference type="InterPro" id="IPR012845">
    <property type="entry name" value="RNA_pol_sigma_FliA_WhiG"/>
</dbReference>
<dbReference type="Pfam" id="PF04539">
    <property type="entry name" value="Sigma70_r3"/>
    <property type="match status" value="1"/>
</dbReference>
<evidence type="ECO:0000313" key="9">
    <source>
        <dbReference type="Proteomes" id="UP001607157"/>
    </source>
</evidence>
<dbReference type="Pfam" id="PF04542">
    <property type="entry name" value="Sigma70_r2"/>
    <property type="match status" value="1"/>
</dbReference>
<gene>
    <name evidence="8" type="ORF">ACGRVM_05430</name>
</gene>
<comment type="caution">
    <text evidence="8">The sequence shown here is derived from an EMBL/GenBank/DDBJ whole genome shotgun (WGS) entry which is preliminary data.</text>
</comment>
<dbReference type="InterPro" id="IPR014284">
    <property type="entry name" value="RNA_pol_sigma-70_dom"/>
</dbReference>
<dbReference type="Pfam" id="PF04545">
    <property type="entry name" value="Sigma70_r4"/>
    <property type="match status" value="1"/>
</dbReference>
<dbReference type="NCBIfam" id="TIGR02479">
    <property type="entry name" value="FliA_WhiG"/>
    <property type="match status" value="1"/>
</dbReference>
<dbReference type="EMBL" id="JBIHMM010000001">
    <property type="protein sequence ID" value="MFH0253321.1"/>
    <property type="molecule type" value="Genomic_DNA"/>
</dbReference>
<evidence type="ECO:0000256" key="2">
    <source>
        <dbReference type="ARBA" id="ARBA00023082"/>
    </source>
</evidence>
<dbReference type="PANTHER" id="PTHR30385:SF7">
    <property type="entry name" value="RNA POLYMERASE SIGMA FACTOR FLIA"/>
    <property type="match status" value="1"/>
</dbReference>
<dbReference type="InterPro" id="IPR007624">
    <property type="entry name" value="RNA_pol_sigma70_r3"/>
</dbReference>
<dbReference type="InterPro" id="IPR007630">
    <property type="entry name" value="RNA_pol_sigma70_r4"/>
</dbReference>
<dbReference type="PANTHER" id="PTHR30385">
    <property type="entry name" value="SIGMA FACTOR F FLAGELLAR"/>
    <property type="match status" value="1"/>
</dbReference>
<dbReference type="InterPro" id="IPR013324">
    <property type="entry name" value="RNA_pol_sigma_r3/r4-like"/>
</dbReference>
<dbReference type="RefSeq" id="WP_377167905.1">
    <property type="nucleotide sequence ID" value="NZ_JBHTJC010000001.1"/>
</dbReference>
<evidence type="ECO:0000313" key="8">
    <source>
        <dbReference type="EMBL" id="MFH0253321.1"/>
    </source>
</evidence>
<dbReference type="InterPro" id="IPR000943">
    <property type="entry name" value="RNA_pol_sigma70"/>
</dbReference>
<proteinExistence type="predicted"/>
<organism evidence="8 9">
    <name type="scientific">Roseovarius aquimarinus</name>
    <dbReference type="NCBI Taxonomy" id="1229156"/>
    <lineage>
        <taxon>Bacteria</taxon>
        <taxon>Pseudomonadati</taxon>
        <taxon>Pseudomonadota</taxon>
        <taxon>Alphaproteobacteria</taxon>
        <taxon>Rhodobacterales</taxon>
        <taxon>Roseobacteraceae</taxon>
        <taxon>Roseovarius</taxon>
    </lineage>
</organism>
<keyword evidence="4" id="KW-0804">Transcription</keyword>
<dbReference type="PRINTS" id="PR00046">
    <property type="entry name" value="SIGMA70FCT"/>
</dbReference>
<feature type="domain" description="RNA polymerase sigma-70 region 3" evidence="5">
    <location>
        <begin position="100"/>
        <end position="131"/>
    </location>
</feature>